<evidence type="ECO:0000313" key="2">
    <source>
        <dbReference type="EMBL" id="THU95770.1"/>
    </source>
</evidence>
<keyword evidence="3" id="KW-1185">Reference proteome</keyword>
<protein>
    <submittedName>
        <fullName evidence="2">Uncharacterized protein</fullName>
    </submittedName>
</protein>
<feature type="signal peptide" evidence="1">
    <location>
        <begin position="1"/>
        <end position="25"/>
    </location>
</feature>
<feature type="chain" id="PRO_5020281628" evidence="1">
    <location>
        <begin position="26"/>
        <end position="94"/>
    </location>
</feature>
<organism evidence="2 3">
    <name type="scientific">Dendrothele bispora (strain CBS 962.96)</name>
    <dbReference type="NCBI Taxonomy" id="1314807"/>
    <lineage>
        <taxon>Eukaryota</taxon>
        <taxon>Fungi</taxon>
        <taxon>Dikarya</taxon>
        <taxon>Basidiomycota</taxon>
        <taxon>Agaricomycotina</taxon>
        <taxon>Agaricomycetes</taxon>
        <taxon>Agaricomycetidae</taxon>
        <taxon>Agaricales</taxon>
        <taxon>Agaricales incertae sedis</taxon>
        <taxon>Dendrothele</taxon>
    </lineage>
</organism>
<dbReference type="EMBL" id="ML179192">
    <property type="protein sequence ID" value="THU95770.1"/>
    <property type="molecule type" value="Genomic_DNA"/>
</dbReference>
<dbReference type="Proteomes" id="UP000297245">
    <property type="component" value="Unassembled WGS sequence"/>
</dbReference>
<dbReference type="AlphaFoldDB" id="A0A4S8M1H7"/>
<reference evidence="2 3" key="1">
    <citation type="journal article" date="2019" name="Nat. Ecol. Evol.">
        <title>Megaphylogeny resolves global patterns of mushroom evolution.</title>
        <authorList>
            <person name="Varga T."/>
            <person name="Krizsan K."/>
            <person name="Foldi C."/>
            <person name="Dima B."/>
            <person name="Sanchez-Garcia M."/>
            <person name="Sanchez-Ramirez S."/>
            <person name="Szollosi G.J."/>
            <person name="Szarkandi J.G."/>
            <person name="Papp V."/>
            <person name="Albert L."/>
            <person name="Andreopoulos W."/>
            <person name="Angelini C."/>
            <person name="Antonin V."/>
            <person name="Barry K.W."/>
            <person name="Bougher N.L."/>
            <person name="Buchanan P."/>
            <person name="Buyck B."/>
            <person name="Bense V."/>
            <person name="Catcheside P."/>
            <person name="Chovatia M."/>
            <person name="Cooper J."/>
            <person name="Damon W."/>
            <person name="Desjardin D."/>
            <person name="Finy P."/>
            <person name="Geml J."/>
            <person name="Haridas S."/>
            <person name="Hughes K."/>
            <person name="Justo A."/>
            <person name="Karasinski D."/>
            <person name="Kautmanova I."/>
            <person name="Kiss B."/>
            <person name="Kocsube S."/>
            <person name="Kotiranta H."/>
            <person name="LaButti K.M."/>
            <person name="Lechner B.E."/>
            <person name="Liimatainen K."/>
            <person name="Lipzen A."/>
            <person name="Lukacs Z."/>
            <person name="Mihaltcheva S."/>
            <person name="Morgado L.N."/>
            <person name="Niskanen T."/>
            <person name="Noordeloos M.E."/>
            <person name="Ohm R.A."/>
            <person name="Ortiz-Santana B."/>
            <person name="Ovrebo C."/>
            <person name="Racz N."/>
            <person name="Riley R."/>
            <person name="Savchenko A."/>
            <person name="Shiryaev A."/>
            <person name="Soop K."/>
            <person name="Spirin V."/>
            <person name="Szebenyi C."/>
            <person name="Tomsovsky M."/>
            <person name="Tulloss R.E."/>
            <person name="Uehling J."/>
            <person name="Grigoriev I.V."/>
            <person name="Vagvolgyi C."/>
            <person name="Papp T."/>
            <person name="Martin F.M."/>
            <person name="Miettinen O."/>
            <person name="Hibbett D.S."/>
            <person name="Nagy L.G."/>
        </authorList>
    </citation>
    <scope>NUCLEOTIDE SEQUENCE [LARGE SCALE GENOMIC DNA]</scope>
    <source>
        <strain evidence="2 3">CBS 962.96</strain>
    </source>
</reference>
<sequence length="94" mass="10192">MPNSTETTNWALTFTFLLTYSLDNAQQYGNNELGSVDADLDVDVHRTNGLTCRLMTGGIVDGTMGSWNALPSLPAHDDDDTTQLVPLTNCCLPD</sequence>
<proteinExistence type="predicted"/>
<keyword evidence="1" id="KW-0732">Signal</keyword>
<evidence type="ECO:0000313" key="3">
    <source>
        <dbReference type="Proteomes" id="UP000297245"/>
    </source>
</evidence>
<name>A0A4S8M1H7_DENBC</name>
<evidence type="ECO:0000256" key="1">
    <source>
        <dbReference type="SAM" id="SignalP"/>
    </source>
</evidence>
<gene>
    <name evidence="2" type="ORF">K435DRAFT_859203</name>
</gene>
<accession>A0A4S8M1H7</accession>